<comment type="caution">
    <text evidence="2">The sequence shown here is derived from an EMBL/GenBank/DDBJ whole genome shotgun (WGS) entry which is preliminary data.</text>
</comment>
<reference evidence="2" key="2">
    <citation type="submission" date="2020-09" db="EMBL/GenBank/DDBJ databases">
        <authorList>
            <person name="Sun Q."/>
            <person name="Zhou Y."/>
        </authorList>
    </citation>
    <scope>NUCLEOTIDE SEQUENCE</scope>
    <source>
        <strain evidence="2">CGMCC 1.12997</strain>
    </source>
</reference>
<protein>
    <recommendedName>
        <fullName evidence="1">PilZ domain-containing protein</fullName>
    </recommendedName>
</protein>
<name>A0A917M417_9BACT</name>
<dbReference type="Gene3D" id="2.40.10.220">
    <property type="entry name" value="predicted glycosyltransferase like domains"/>
    <property type="match status" value="1"/>
</dbReference>
<organism evidence="2 3">
    <name type="scientific">Edaphobacter dinghuensis</name>
    <dbReference type="NCBI Taxonomy" id="1560005"/>
    <lineage>
        <taxon>Bacteria</taxon>
        <taxon>Pseudomonadati</taxon>
        <taxon>Acidobacteriota</taxon>
        <taxon>Terriglobia</taxon>
        <taxon>Terriglobales</taxon>
        <taxon>Acidobacteriaceae</taxon>
        <taxon>Edaphobacter</taxon>
    </lineage>
</organism>
<dbReference type="AlphaFoldDB" id="A0A917M417"/>
<accession>A0A917M417</accession>
<dbReference type="Proteomes" id="UP000647241">
    <property type="component" value="Unassembled WGS sequence"/>
</dbReference>
<dbReference type="InterPro" id="IPR009875">
    <property type="entry name" value="PilZ_domain"/>
</dbReference>
<dbReference type="Pfam" id="PF07238">
    <property type="entry name" value="PilZ"/>
    <property type="match status" value="1"/>
</dbReference>
<dbReference type="EMBL" id="BMGT01000002">
    <property type="protein sequence ID" value="GGG77444.1"/>
    <property type="molecule type" value="Genomic_DNA"/>
</dbReference>
<dbReference type="SUPFAM" id="SSF141371">
    <property type="entry name" value="PilZ domain-like"/>
    <property type="match status" value="1"/>
</dbReference>
<evidence type="ECO:0000313" key="3">
    <source>
        <dbReference type="Proteomes" id="UP000647241"/>
    </source>
</evidence>
<reference evidence="2" key="1">
    <citation type="journal article" date="2014" name="Int. J. Syst. Evol. Microbiol.">
        <title>Complete genome sequence of Corynebacterium casei LMG S-19264T (=DSM 44701T), isolated from a smear-ripened cheese.</title>
        <authorList>
            <consortium name="US DOE Joint Genome Institute (JGI-PGF)"/>
            <person name="Walter F."/>
            <person name="Albersmeier A."/>
            <person name="Kalinowski J."/>
            <person name="Ruckert C."/>
        </authorList>
    </citation>
    <scope>NUCLEOTIDE SEQUENCE</scope>
    <source>
        <strain evidence="2">CGMCC 1.12997</strain>
    </source>
</reference>
<evidence type="ECO:0000259" key="1">
    <source>
        <dbReference type="Pfam" id="PF07238"/>
    </source>
</evidence>
<gene>
    <name evidence="2" type="ORF">GCM10011585_20720</name>
</gene>
<dbReference type="GO" id="GO:0035438">
    <property type="term" value="F:cyclic-di-GMP binding"/>
    <property type="evidence" value="ECO:0007669"/>
    <property type="project" value="InterPro"/>
</dbReference>
<dbReference type="RefSeq" id="WP_263369121.1">
    <property type="nucleotide sequence ID" value="NZ_BMGT01000002.1"/>
</dbReference>
<proteinExistence type="predicted"/>
<feature type="domain" description="PilZ" evidence="1">
    <location>
        <begin position="5"/>
        <end position="104"/>
    </location>
</feature>
<keyword evidence="3" id="KW-1185">Reference proteome</keyword>
<sequence>MELQERRKEARYLCFGQVKLNRIPGIVRSGRIIDLSRGGCLIEIRLPVYVSQGAAVELVVQMKGIALRMLGNVAFVDRSRPGLIGISFVRLSERGQMQLSELVAELGLVPARNRNRLPLRRRRIW</sequence>
<evidence type="ECO:0000313" key="2">
    <source>
        <dbReference type="EMBL" id="GGG77444.1"/>
    </source>
</evidence>